<protein>
    <recommendedName>
        <fullName evidence="4">Biogenesis of lysosome-related organelles complex 1 subunit CNL1</fullName>
    </recommendedName>
    <alternativeName>
        <fullName evidence="6">CNO-like protein 1</fullName>
    </alternativeName>
</protein>
<dbReference type="PANTHER" id="PTHR39145">
    <property type="entry name" value="BIOGENESIS OF LYSOSOME-RELATED ORGANELLES COMPLEX 1 SUBUNIT CNL1"/>
    <property type="match status" value="1"/>
</dbReference>
<evidence type="ECO:0000256" key="3">
    <source>
        <dbReference type="ARBA" id="ARBA00007289"/>
    </source>
</evidence>
<dbReference type="PANTHER" id="PTHR39145:SF1">
    <property type="entry name" value="BIOGENESIS OF LYSOSOME-RELATED ORGANELLES COMPLEX 1 SUBUNIT CNL1"/>
    <property type="match status" value="1"/>
</dbReference>
<comment type="subcellular location">
    <subcellularLocation>
        <location evidence="2">Cytoplasm</location>
    </subcellularLocation>
</comment>
<accession>A0AAN8FAP5</accession>
<comment type="similarity">
    <text evidence="3">Belongs to the BLOC1S4 family.</text>
</comment>
<organism evidence="8 9">
    <name type="scientific">Knufia fluminis</name>
    <dbReference type="NCBI Taxonomy" id="191047"/>
    <lineage>
        <taxon>Eukaryota</taxon>
        <taxon>Fungi</taxon>
        <taxon>Dikarya</taxon>
        <taxon>Ascomycota</taxon>
        <taxon>Pezizomycotina</taxon>
        <taxon>Eurotiomycetes</taxon>
        <taxon>Chaetothyriomycetidae</taxon>
        <taxon>Chaetothyriales</taxon>
        <taxon>Trichomeriaceae</taxon>
        <taxon>Knufia</taxon>
    </lineage>
</organism>
<comment type="function">
    <text evidence="1">Component of the biogenesis of lysosome-related organelles complex-1 (BLOC-1), a complex that is involved in endosomal cargo sorting.</text>
</comment>
<proteinExistence type="inferred from homology"/>
<dbReference type="InterPro" id="IPR034455">
    <property type="entry name" value="CNL1"/>
</dbReference>
<evidence type="ECO:0000256" key="6">
    <source>
        <dbReference type="ARBA" id="ARBA00029995"/>
    </source>
</evidence>
<dbReference type="AlphaFoldDB" id="A0AAN8FAP5"/>
<gene>
    <name evidence="8" type="ORF">OHC33_004425</name>
</gene>
<feature type="region of interest" description="Disordered" evidence="7">
    <location>
        <begin position="61"/>
        <end position="85"/>
    </location>
</feature>
<dbReference type="GO" id="GO:0031083">
    <property type="term" value="C:BLOC-1 complex"/>
    <property type="evidence" value="ECO:0007669"/>
    <property type="project" value="InterPro"/>
</dbReference>
<evidence type="ECO:0000256" key="4">
    <source>
        <dbReference type="ARBA" id="ARBA00014971"/>
    </source>
</evidence>
<keyword evidence="5" id="KW-0963">Cytoplasm</keyword>
<dbReference type="EMBL" id="JAKLMC020000008">
    <property type="protein sequence ID" value="KAK5954701.1"/>
    <property type="molecule type" value="Genomic_DNA"/>
</dbReference>
<evidence type="ECO:0000256" key="5">
    <source>
        <dbReference type="ARBA" id="ARBA00022490"/>
    </source>
</evidence>
<evidence type="ECO:0000256" key="1">
    <source>
        <dbReference type="ARBA" id="ARBA00003807"/>
    </source>
</evidence>
<reference evidence="8 9" key="1">
    <citation type="submission" date="2022-12" db="EMBL/GenBank/DDBJ databases">
        <title>Genomic features and morphological characterization of a novel Knufia sp. strain isolated from spacecraft assembly facility.</title>
        <authorList>
            <person name="Teixeira M."/>
            <person name="Chander A.M."/>
            <person name="Stajich J.E."/>
            <person name="Venkateswaran K."/>
        </authorList>
    </citation>
    <scope>NUCLEOTIDE SEQUENCE [LARGE SCALE GENOMIC DNA]</scope>
    <source>
        <strain evidence="8 9">FJI-L2-BK-P2</strain>
    </source>
</reference>
<name>A0AAN8FAP5_9EURO</name>
<comment type="caution">
    <text evidence="8">The sequence shown here is derived from an EMBL/GenBank/DDBJ whole genome shotgun (WGS) entry which is preliminary data.</text>
</comment>
<feature type="compositionally biased region" description="Low complexity" evidence="7">
    <location>
        <begin position="10"/>
        <end position="26"/>
    </location>
</feature>
<dbReference type="GO" id="GO:0007032">
    <property type="term" value="P:endosome organization"/>
    <property type="evidence" value="ECO:0007669"/>
    <property type="project" value="TreeGrafter"/>
</dbReference>
<evidence type="ECO:0000256" key="2">
    <source>
        <dbReference type="ARBA" id="ARBA00004496"/>
    </source>
</evidence>
<feature type="compositionally biased region" description="Polar residues" evidence="7">
    <location>
        <begin position="65"/>
        <end position="79"/>
    </location>
</feature>
<feature type="region of interest" description="Disordered" evidence="7">
    <location>
        <begin position="1"/>
        <end position="36"/>
    </location>
</feature>
<evidence type="ECO:0000313" key="8">
    <source>
        <dbReference type="EMBL" id="KAK5954701.1"/>
    </source>
</evidence>
<evidence type="ECO:0000313" key="9">
    <source>
        <dbReference type="Proteomes" id="UP001316803"/>
    </source>
</evidence>
<feature type="compositionally biased region" description="Polar residues" evidence="7">
    <location>
        <begin position="27"/>
        <end position="36"/>
    </location>
</feature>
<evidence type="ECO:0000256" key="7">
    <source>
        <dbReference type="SAM" id="MobiDB-lite"/>
    </source>
</evidence>
<keyword evidence="9" id="KW-1185">Reference proteome</keyword>
<sequence>MADRGRGTSRHSQPSSRAASAASSHSIQGRITMDSTSLGRIESALNSMVRGIQARIQHLEDQIDESTQNASRGAGNTIQGADREIERTKKLMARLDEFDEEMAKVVGVCKKIKALRVKCDQAGGRLDNIAMARSGGKPPTSSRR</sequence>
<dbReference type="GO" id="GO:0005737">
    <property type="term" value="C:cytoplasm"/>
    <property type="evidence" value="ECO:0007669"/>
    <property type="project" value="UniProtKB-SubCell"/>
</dbReference>
<dbReference type="Proteomes" id="UP001316803">
    <property type="component" value="Unassembled WGS sequence"/>
</dbReference>